<evidence type="ECO:0000313" key="13">
    <source>
        <dbReference type="EMBL" id="ANB13973.1"/>
    </source>
</evidence>
<dbReference type="FunFam" id="3.30.420.40:FF:000108">
    <property type="entry name" value="Glycerol kinase, glycosomal"/>
    <property type="match status" value="1"/>
</dbReference>
<dbReference type="GO" id="GO:0005739">
    <property type="term" value="C:mitochondrion"/>
    <property type="evidence" value="ECO:0007669"/>
    <property type="project" value="TreeGrafter"/>
</dbReference>
<dbReference type="InterPro" id="IPR043129">
    <property type="entry name" value="ATPase_NBD"/>
</dbReference>
<comment type="similarity">
    <text evidence="2 10">Belongs to the FGGY kinase family.</text>
</comment>
<reference evidence="13 14" key="1">
    <citation type="submission" date="2016-02" db="EMBL/GenBank/DDBJ databases">
        <title>Complete genome sequence and transcriptome regulation of the pentose utilising yeast Sugiyamaella lignohabitans.</title>
        <authorList>
            <person name="Bellasio M."/>
            <person name="Peymann A."/>
            <person name="Valli M."/>
            <person name="Sipitzky M."/>
            <person name="Graf A."/>
            <person name="Sauer M."/>
            <person name="Marx H."/>
            <person name="Mattanovich D."/>
        </authorList>
    </citation>
    <scope>NUCLEOTIDE SEQUENCE [LARGE SCALE GENOMIC DNA]</scope>
    <source>
        <strain evidence="13 14">CBS 10342</strain>
    </source>
</reference>
<keyword evidence="8" id="KW-0067">ATP-binding</keyword>
<dbReference type="Pfam" id="PF00370">
    <property type="entry name" value="FGGY_N"/>
    <property type="match status" value="1"/>
</dbReference>
<keyword evidence="4 10" id="KW-0808">Transferase</keyword>
<dbReference type="FunFam" id="3.30.420.40:FF:000086">
    <property type="entry name" value="Glycerol kinase"/>
    <property type="match status" value="1"/>
</dbReference>
<evidence type="ECO:0000313" key="14">
    <source>
        <dbReference type="Proteomes" id="UP000189580"/>
    </source>
</evidence>
<evidence type="ECO:0000259" key="12">
    <source>
        <dbReference type="Pfam" id="PF02782"/>
    </source>
</evidence>
<keyword evidence="6 10" id="KW-0418">Kinase</keyword>
<dbReference type="InterPro" id="IPR018483">
    <property type="entry name" value="Carb_kinase_FGGY_CS"/>
</dbReference>
<dbReference type="InterPro" id="IPR042018">
    <property type="entry name" value="GK1-3_metazoan-type"/>
</dbReference>
<dbReference type="GeneID" id="30037111"/>
<dbReference type="PANTHER" id="PTHR10196:SF69">
    <property type="entry name" value="GLYCEROL KINASE"/>
    <property type="match status" value="1"/>
</dbReference>
<proteinExistence type="inferred from homology"/>
<dbReference type="Gene3D" id="3.30.420.40">
    <property type="match status" value="2"/>
</dbReference>
<evidence type="ECO:0000256" key="10">
    <source>
        <dbReference type="RuleBase" id="RU003733"/>
    </source>
</evidence>
<dbReference type="GO" id="GO:0004370">
    <property type="term" value="F:glycerol kinase activity"/>
    <property type="evidence" value="ECO:0007669"/>
    <property type="project" value="UniProtKB-EC"/>
</dbReference>
<evidence type="ECO:0000256" key="7">
    <source>
        <dbReference type="ARBA" id="ARBA00022798"/>
    </source>
</evidence>
<dbReference type="GO" id="GO:0019563">
    <property type="term" value="P:glycerol catabolic process"/>
    <property type="evidence" value="ECO:0007669"/>
    <property type="project" value="UniProtKB-UniPathway"/>
</dbReference>
<feature type="domain" description="Carbohydrate kinase FGGY C-terminal" evidence="12">
    <location>
        <begin position="297"/>
        <end position="486"/>
    </location>
</feature>
<dbReference type="GO" id="GO:0005524">
    <property type="term" value="F:ATP binding"/>
    <property type="evidence" value="ECO:0007669"/>
    <property type="project" value="UniProtKB-KW"/>
</dbReference>
<dbReference type="SUPFAM" id="SSF53067">
    <property type="entry name" value="Actin-like ATPase domain"/>
    <property type="match status" value="2"/>
</dbReference>
<feature type="domain" description="Carbohydrate kinase FGGY N-terminal" evidence="11">
    <location>
        <begin position="37"/>
        <end position="287"/>
    </location>
</feature>
<evidence type="ECO:0000256" key="3">
    <source>
        <dbReference type="ARBA" id="ARBA00012099"/>
    </source>
</evidence>
<dbReference type="CDD" id="cd07792">
    <property type="entry name" value="ASKHA_NBD_FGGY_GK1-3-like"/>
    <property type="match status" value="1"/>
</dbReference>
<organism evidence="13 14">
    <name type="scientific">Sugiyamaella lignohabitans</name>
    <dbReference type="NCBI Taxonomy" id="796027"/>
    <lineage>
        <taxon>Eukaryota</taxon>
        <taxon>Fungi</taxon>
        <taxon>Dikarya</taxon>
        <taxon>Ascomycota</taxon>
        <taxon>Saccharomycotina</taxon>
        <taxon>Dipodascomycetes</taxon>
        <taxon>Dipodascales</taxon>
        <taxon>Trichomonascaceae</taxon>
        <taxon>Sugiyamaella</taxon>
    </lineage>
</organism>
<dbReference type="UniPathway" id="UPA00618">
    <property type="reaction ID" value="UER00672"/>
</dbReference>
<dbReference type="PANTHER" id="PTHR10196">
    <property type="entry name" value="SUGAR KINASE"/>
    <property type="match status" value="1"/>
</dbReference>
<dbReference type="Pfam" id="PF02782">
    <property type="entry name" value="FGGY_C"/>
    <property type="match status" value="1"/>
</dbReference>
<sequence>MSPEPTVLEVAGELQMASIDRDAFKNVSDVPVDEEQYVLALDQGTTSARVIVFSSESVPVASHQVELNQHYPHPGWVEHDPMELIRACRECIDKVGDKLDAKRIPRKNVKALGITNQRETTVLWDKRNGQPVYNAIVWSDTRTEGTVVRLEQKPNADKVPKICGLHISTYFAAVKVRWILDNVPKAREVYEEGCLCFGTVDSWILYNFTNGARHITDATNASRSMFMNIQTLEYDAELVDFFDVPKLNLPDVVSSSEIYGYFSDDDAAFPSLPISGCLGDQSSALVGHLGFDKGDAKNTYGTGCFLLYNTGNDPVTSENGLLTTIAFQLKGQKPVYALEGSIAVAGSIIKWFRNNLGLIETSEQMSDLAGQVKDSAGVYFVTAFSGLFAPYWRRDARGTIVGLTAYTTRAHIARAAIEATCFQTRAILESMSRDSGVPFHKLLVDGGMSSSAVAMQIQSDILGMEVVRPGMREPTALGAAIVAGLATGVWNDLDHVRSKLQKRRTITSFTGSLTEKERDEQYRMWGRAVEKACGWVE</sequence>
<dbReference type="NCBIfam" id="TIGR01311">
    <property type="entry name" value="glycerol_kin"/>
    <property type="match status" value="1"/>
</dbReference>
<name>A0A167EEH8_9ASCO</name>
<dbReference type="Proteomes" id="UP000189580">
    <property type="component" value="Chromosome d"/>
</dbReference>
<dbReference type="AlphaFoldDB" id="A0A167EEH8"/>
<dbReference type="EMBL" id="CP014502">
    <property type="protein sequence ID" value="ANB13973.1"/>
    <property type="molecule type" value="Genomic_DNA"/>
</dbReference>
<keyword evidence="7" id="KW-0319">Glycerol metabolism</keyword>
<dbReference type="KEGG" id="slb:AWJ20_4926"/>
<dbReference type="NCBIfam" id="NF000756">
    <property type="entry name" value="PRK00047.1"/>
    <property type="match status" value="1"/>
</dbReference>
<dbReference type="GO" id="GO:0046167">
    <property type="term" value="P:glycerol-3-phosphate biosynthetic process"/>
    <property type="evidence" value="ECO:0007669"/>
    <property type="project" value="TreeGrafter"/>
</dbReference>
<dbReference type="InterPro" id="IPR000577">
    <property type="entry name" value="Carb_kinase_FGGY"/>
</dbReference>
<evidence type="ECO:0000256" key="4">
    <source>
        <dbReference type="ARBA" id="ARBA00022679"/>
    </source>
</evidence>
<evidence type="ECO:0000256" key="9">
    <source>
        <dbReference type="ARBA" id="ARBA00043149"/>
    </source>
</evidence>
<dbReference type="OrthoDB" id="5422795at2759"/>
<accession>A0A167EEH8</accession>
<comment type="pathway">
    <text evidence="1">Polyol metabolism; glycerol degradation via glycerol kinase pathway; sn-glycerol 3-phosphate from glycerol: step 1/1.</text>
</comment>
<evidence type="ECO:0000256" key="5">
    <source>
        <dbReference type="ARBA" id="ARBA00022741"/>
    </source>
</evidence>
<dbReference type="InterPro" id="IPR018484">
    <property type="entry name" value="FGGY_N"/>
</dbReference>
<dbReference type="InterPro" id="IPR005999">
    <property type="entry name" value="Glycerol_kin"/>
</dbReference>
<dbReference type="PROSITE" id="PS00445">
    <property type="entry name" value="FGGY_KINASES_2"/>
    <property type="match status" value="1"/>
</dbReference>
<evidence type="ECO:0000256" key="1">
    <source>
        <dbReference type="ARBA" id="ARBA00005190"/>
    </source>
</evidence>
<keyword evidence="5" id="KW-0547">Nucleotide-binding</keyword>
<dbReference type="RefSeq" id="XP_018736450.1">
    <property type="nucleotide sequence ID" value="XM_018882031.1"/>
</dbReference>
<evidence type="ECO:0000256" key="2">
    <source>
        <dbReference type="ARBA" id="ARBA00009156"/>
    </source>
</evidence>
<gene>
    <name evidence="13" type="primary">GUT1</name>
    <name evidence="13" type="ORF">AWJ20_4926</name>
</gene>
<evidence type="ECO:0000256" key="8">
    <source>
        <dbReference type="ARBA" id="ARBA00022840"/>
    </source>
</evidence>
<evidence type="ECO:0000259" key="11">
    <source>
        <dbReference type="Pfam" id="PF00370"/>
    </source>
</evidence>
<dbReference type="EC" id="2.7.1.30" evidence="3"/>
<protein>
    <recommendedName>
        <fullName evidence="3">glycerol kinase</fullName>
        <ecNumber evidence="3">2.7.1.30</ecNumber>
    </recommendedName>
    <alternativeName>
        <fullName evidence="9">ATP:glycerol 3-phosphotransferase</fullName>
    </alternativeName>
</protein>
<dbReference type="GO" id="GO:0006641">
    <property type="term" value="P:triglyceride metabolic process"/>
    <property type="evidence" value="ECO:0007669"/>
    <property type="project" value="TreeGrafter"/>
</dbReference>
<dbReference type="PIRSF" id="PIRSF000538">
    <property type="entry name" value="GlpK"/>
    <property type="match status" value="1"/>
</dbReference>
<evidence type="ECO:0000256" key="6">
    <source>
        <dbReference type="ARBA" id="ARBA00022777"/>
    </source>
</evidence>
<dbReference type="InterPro" id="IPR018485">
    <property type="entry name" value="FGGY_C"/>
</dbReference>
<keyword evidence="14" id="KW-1185">Reference proteome</keyword>